<feature type="transmembrane region" description="Helical" evidence="15">
    <location>
        <begin position="295"/>
        <end position="322"/>
    </location>
</feature>
<evidence type="ECO:0000256" key="11">
    <source>
        <dbReference type="ARBA" id="ARBA00023157"/>
    </source>
</evidence>
<keyword evidence="12" id="KW-0449">Lipoprotein</keyword>
<evidence type="ECO:0000256" key="7">
    <source>
        <dbReference type="ARBA" id="ARBA00022692"/>
    </source>
</evidence>
<feature type="region of interest" description="Disordered" evidence="14">
    <location>
        <begin position="376"/>
        <end position="483"/>
    </location>
</feature>
<accession>A0A9P9E0C6</accession>
<dbReference type="InterPro" id="IPR008427">
    <property type="entry name" value="Extracellular_membr_CFEM_dom"/>
</dbReference>
<feature type="compositionally biased region" description="Polar residues" evidence="14">
    <location>
        <begin position="376"/>
        <end position="385"/>
    </location>
</feature>
<dbReference type="Pfam" id="PF20684">
    <property type="entry name" value="Fung_rhodopsin"/>
    <property type="match status" value="1"/>
</dbReference>
<evidence type="ECO:0000259" key="17">
    <source>
        <dbReference type="SMART" id="SM00747"/>
    </source>
</evidence>
<protein>
    <recommendedName>
        <fullName evidence="17">CFEM domain-containing protein</fullName>
    </recommendedName>
</protein>
<proteinExistence type="inferred from homology"/>
<keyword evidence="5" id="KW-0964">Secreted</keyword>
<dbReference type="PANTHER" id="PTHR33048">
    <property type="entry name" value="PTH11-LIKE INTEGRAL MEMBRANE PROTEIN (AFU_ORTHOLOGUE AFUA_5G11245)"/>
    <property type="match status" value="1"/>
</dbReference>
<evidence type="ECO:0000256" key="13">
    <source>
        <dbReference type="ARBA" id="ARBA00038359"/>
    </source>
</evidence>
<organism evidence="18 19">
    <name type="scientific">Dendryphion nanum</name>
    <dbReference type="NCBI Taxonomy" id="256645"/>
    <lineage>
        <taxon>Eukaryota</taxon>
        <taxon>Fungi</taxon>
        <taxon>Dikarya</taxon>
        <taxon>Ascomycota</taxon>
        <taxon>Pezizomycotina</taxon>
        <taxon>Dothideomycetes</taxon>
        <taxon>Pleosporomycetidae</taxon>
        <taxon>Pleosporales</taxon>
        <taxon>Torulaceae</taxon>
        <taxon>Dendryphion</taxon>
    </lineage>
</organism>
<dbReference type="InterPro" id="IPR049326">
    <property type="entry name" value="Rhodopsin_dom_fungi"/>
</dbReference>
<evidence type="ECO:0000256" key="4">
    <source>
        <dbReference type="ARBA" id="ARBA00010031"/>
    </source>
</evidence>
<dbReference type="GO" id="GO:0098552">
    <property type="term" value="C:side of membrane"/>
    <property type="evidence" value="ECO:0007669"/>
    <property type="project" value="UniProtKB-KW"/>
</dbReference>
<dbReference type="PANTHER" id="PTHR33048:SF131">
    <property type="entry name" value="INTEGRAL MEMBRANE PROTEIN"/>
    <property type="match status" value="1"/>
</dbReference>
<keyword evidence="8 16" id="KW-0732">Signal</keyword>
<feature type="transmembrane region" description="Helical" evidence="15">
    <location>
        <begin position="183"/>
        <end position="205"/>
    </location>
</feature>
<dbReference type="InterPro" id="IPR052337">
    <property type="entry name" value="SAT4-like"/>
</dbReference>
<evidence type="ECO:0000256" key="6">
    <source>
        <dbReference type="ARBA" id="ARBA00022622"/>
    </source>
</evidence>
<dbReference type="GO" id="GO:0005576">
    <property type="term" value="C:extracellular region"/>
    <property type="evidence" value="ECO:0007669"/>
    <property type="project" value="UniProtKB-SubCell"/>
</dbReference>
<comment type="similarity">
    <text evidence="13">Belongs to the SAT4 family.</text>
</comment>
<evidence type="ECO:0000256" key="16">
    <source>
        <dbReference type="SAM" id="SignalP"/>
    </source>
</evidence>
<keyword evidence="7 15" id="KW-0812">Transmembrane</keyword>
<evidence type="ECO:0000313" key="18">
    <source>
        <dbReference type="EMBL" id="KAH7128558.1"/>
    </source>
</evidence>
<keyword evidence="6" id="KW-0325">Glycoprotein</keyword>
<evidence type="ECO:0000256" key="3">
    <source>
        <dbReference type="ARBA" id="ARBA00004613"/>
    </source>
</evidence>
<dbReference type="Proteomes" id="UP000700596">
    <property type="component" value="Unassembled WGS sequence"/>
</dbReference>
<keyword evidence="10 15" id="KW-0472">Membrane</keyword>
<evidence type="ECO:0000256" key="10">
    <source>
        <dbReference type="ARBA" id="ARBA00023136"/>
    </source>
</evidence>
<reference evidence="18" key="1">
    <citation type="journal article" date="2021" name="Nat. Commun.">
        <title>Genetic determinants of endophytism in the Arabidopsis root mycobiome.</title>
        <authorList>
            <person name="Mesny F."/>
            <person name="Miyauchi S."/>
            <person name="Thiergart T."/>
            <person name="Pickel B."/>
            <person name="Atanasova L."/>
            <person name="Karlsson M."/>
            <person name="Huettel B."/>
            <person name="Barry K.W."/>
            <person name="Haridas S."/>
            <person name="Chen C."/>
            <person name="Bauer D."/>
            <person name="Andreopoulos W."/>
            <person name="Pangilinan J."/>
            <person name="LaButti K."/>
            <person name="Riley R."/>
            <person name="Lipzen A."/>
            <person name="Clum A."/>
            <person name="Drula E."/>
            <person name="Henrissat B."/>
            <person name="Kohler A."/>
            <person name="Grigoriev I.V."/>
            <person name="Martin F.M."/>
            <person name="Hacquard S."/>
        </authorList>
    </citation>
    <scope>NUCLEOTIDE SEQUENCE</scope>
    <source>
        <strain evidence="18">MPI-CAGE-CH-0243</strain>
    </source>
</reference>
<feature type="signal peptide" evidence="16">
    <location>
        <begin position="1"/>
        <end position="21"/>
    </location>
</feature>
<keyword evidence="6" id="KW-0336">GPI-anchor</keyword>
<keyword evidence="11" id="KW-1015">Disulfide bond</keyword>
<feature type="transmembrane region" description="Helical" evidence="15">
    <location>
        <begin position="266"/>
        <end position="283"/>
    </location>
</feature>
<dbReference type="SMART" id="SM00747">
    <property type="entry name" value="CFEM"/>
    <property type="match status" value="1"/>
</dbReference>
<evidence type="ECO:0000256" key="5">
    <source>
        <dbReference type="ARBA" id="ARBA00022525"/>
    </source>
</evidence>
<dbReference type="AlphaFoldDB" id="A0A9P9E0C6"/>
<keyword evidence="19" id="KW-1185">Reference proteome</keyword>
<comment type="caution">
    <text evidence="18">The sequence shown here is derived from an EMBL/GenBank/DDBJ whole genome shotgun (WGS) entry which is preliminary data.</text>
</comment>
<feature type="transmembrane region" description="Helical" evidence="15">
    <location>
        <begin position="217"/>
        <end position="246"/>
    </location>
</feature>
<feature type="chain" id="PRO_5040201026" description="CFEM domain-containing protein" evidence="16">
    <location>
        <begin position="22"/>
        <end position="526"/>
    </location>
</feature>
<evidence type="ECO:0000256" key="1">
    <source>
        <dbReference type="ARBA" id="ARBA00004141"/>
    </source>
</evidence>
<evidence type="ECO:0000256" key="14">
    <source>
        <dbReference type="SAM" id="MobiDB-lite"/>
    </source>
</evidence>
<evidence type="ECO:0000256" key="2">
    <source>
        <dbReference type="ARBA" id="ARBA00004589"/>
    </source>
</evidence>
<dbReference type="OrthoDB" id="408702at2759"/>
<evidence type="ECO:0000256" key="12">
    <source>
        <dbReference type="ARBA" id="ARBA00023288"/>
    </source>
</evidence>
<sequence length="526" mass="58330">MGVRTLVAALMCFFVASHASAQSLKFDERALSISDIPACGITCLFLTVPRSGCSFDDIKCQCENDRLKRDLGACMLANCTMADTLGTAKVQADLCNLPNESRRREIVLYTSIVFSIAVVFVTLRVVGKVLAKRISWDDWILVVSLGLTVIPCGCILAMTYKGFGDHLWNLERGQLKEALCLFWISWSTYALVLGMIKVSLVFFYLQIFQTRGFKIAAYIVLGYIIASTMAIFLATIFSCIPVQAFWNRDIKGKCIDINALAYANSGNAIANDVTLLILPLVFIRKLNMQRYRKIAVGLMFAIGTFGAITTIIRLHTLLVFRISVDPTWDYVPVTIWTELELASGFVCVSLPAIRILLTMILPQRCLTFFASIASRSSRNNDSSEPGNDVERQQGGERKGLSWLHIPTKSDDSTSFGSSLWSRSGNRTKHNGSMRLESIVDHMDINDPPPPPLPPKDKPPIKTRNNVQELSGPPTSGDMLDVPRSNSRQFCASCGDNGEYITALPRIGCLPDGSYSREDVQRHVQPR</sequence>
<evidence type="ECO:0000256" key="8">
    <source>
        <dbReference type="ARBA" id="ARBA00022729"/>
    </source>
</evidence>
<evidence type="ECO:0000313" key="19">
    <source>
        <dbReference type="Proteomes" id="UP000700596"/>
    </source>
</evidence>
<comment type="similarity">
    <text evidence="4">Belongs to the RBT5 family.</text>
</comment>
<dbReference type="Pfam" id="PF05730">
    <property type="entry name" value="CFEM"/>
    <property type="match status" value="1"/>
</dbReference>
<feature type="transmembrane region" description="Helical" evidence="15">
    <location>
        <begin position="106"/>
        <end position="127"/>
    </location>
</feature>
<evidence type="ECO:0000256" key="9">
    <source>
        <dbReference type="ARBA" id="ARBA00022989"/>
    </source>
</evidence>
<dbReference type="EMBL" id="JAGMWT010000005">
    <property type="protein sequence ID" value="KAH7128558.1"/>
    <property type="molecule type" value="Genomic_DNA"/>
</dbReference>
<keyword evidence="9 15" id="KW-1133">Transmembrane helix</keyword>
<feature type="domain" description="CFEM" evidence="17">
    <location>
        <begin position="32"/>
        <end position="96"/>
    </location>
</feature>
<feature type="compositionally biased region" description="Basic and acidic residues" evidence="14">
    <location>
        <begin position="388"/>
        <end position="399"/>
    </location>
</feature>
<feature type="compositionally biased region" description="Polar residues" evidence="14">
    <location>
        <begin position="412"/>
        <end position="424"/>
    </location>
</feature>
<feature type="transmembrane region" description="Helical" evidence="15">
    <location>
        <begin position="139"/>
        <end position="163"/>
    </location>
</feature>
<evidence type="ECO:0000256" key="15">
    <source>
        <dbReference type="SAM" id="Phobius"/>
    </source>
</evidence>
<name>A0A9P9E0C6_9PLEO</name>
<gene>
    <name evidence="18" type="ORF">B0J11DRAFT_273798</name>
</gene>
<comment type="subcellular location">
    <subcellularLocation>
        <location evidence="2">Membrane</location>
        <topology evidence="2">Lipid-anchor</topology>
        <topology evidence="2">GPI-anchor</topology>
    </subcellularLocation>
    <subcellularLocation>
        <location evidence="1">Membrane</location>
        <topology evidence="1">Multi-pass membrane protein</topology>
    </subcellularLocation>
    <subcellularLocation>
        <location evidence="3">Secreted</location>
    </subcellularLocation>
</comment>